<dbReference type="SUPFAM" id="SSF48264">
    <property type="entry name" value="Cytochrome P450"/>
    <property type="match status" value="1"/>
</dbReference>
<comment type="caution">
    <text evidence="9">The sequence shown here is derived from an EMBL/GenBank/DDBJ whole genome shotgun (WGS) entry which is preliminary data.</text>
</comment>
<accession>A0A7W6FYT4</accession>
<dbReference type="GO" id="GO:0016705">
    <property type="term" value="F:oxidoreductase activity, acting on paired donors, with incorporation or reduction of molecular oxygen"/>
    <property type="evidence" value="ECO:0007669"/>
    <property type="project" value="InterPro"/>
</dbReference>
<keyword evidence="5 8" id="KW-0408">Iron</keyword>
<keyword evidence="10" id="KW-1185">Reference proteome</keyword>
<dbReference type="Pfam" id="PF00067">
    <property type="entry name" value="p450"/>
    <property type="match status" value="1"/>
</dbReference>
<dbReference type="PANTHER" id="PTHR46696">
    <property type="entry name" value="P450, PUTATIVE (EUROFUNG)-RELATED"/>
    <property type="match status" value="1"/>
</dbReference>
<dbReference type="PRINTS" id="PR00359">
    <property type="entry name" value="BP450"/>
</dbReference>
<keyword evidence="2 8" id="KW-0349">Heme</keyword>
<evidence type="ECO:0000256" key="4">
    <source>
        <dbReference type="ARBA" id="ARBA00023002"/>
    </source>
</evidence>
<dbReference type="CDD" id="cd11078">
    <property type="entry name" value="CYP130-like"/>
    <property type="match status" value="1"/>
</dbReference>
<dbReference type="GO" id="GO:0005506">
    <property type="term" value="F:iron ion binding"/>
    <property type="evidence" value="ECO:0007669"/>
    <property type="project" value="InterPro"/>
</dbReference>
<dbReference type="InterPro" id="IPR002397">
    <property type="entry name" value="Cyt_P450_B"/>
</dbReference>
<evidence type="ECO:0000256" key="7">
    <source>
        <dbReference type="ARBA" id="ARBA00043906"/>
    </source>
</evidence>
<gene>
    <name evidence="9" type="ORF">GGR39_002265</name>
</gene>
<sequence>MTQAQLQHSDIPAGVPMHDAGERFHPFEHEGMHQLLAEFRQDVPIFYSPLIDYWVVTRRADVISVLRDHERFSAVVATQPVVPWPPELLQYLVDQGFTNESVQVACDPPRHTRIRSHVQGFLNPKKLQSFEAEVRALVQSYVAAINGKDTVDLVDAITYELPALIAFLLLGVKDIDPRRIKSWTELRVKLMHGHPTREEQMAAADDLLDFWRFSCDLVEQRKVNPGDDYPSWLLASRGGDDTRLTENEIKSLTFALLLAAHETTSNASANVLLELLRRPEDWQALVEDPSLIPNTVEEGLRYVSSVVAWRRMAKEDFELAGVSLPKGTKLLLSLASASRDEGTYENGDNFDIRRKNARSHVAFGNGIHFCMGAPIARMQIRMMIEELTSAFPNMTLIPDEEIEIAGVLTFRGPTRLPVRLNG</sequence>
<evidence type="ECO:0000256" key="6">
    <source>
        <dbReference type="ARBA" id="ARBA00023033"/>
    </source>
</evidence>
<dbReference type="PROSITE" id="PS00086">
    <property type="entry name" value="CYTOCHROME_P450"/>
    <property type="match status" value="1"/>
</dbReference>
<evidence type="ECO:0000256" key="5">
    <source>
        <dbReference type="ARBA" id="ARBA00023004"/>
    </source>
</evidence>
<organism evidence="9 10">
    <name type="scientific">Novosphingobium fluoreni</name>
    <dbReference type="NCBI Taxonomy" id="1391222"/>
    <lineage>
        <taxon>Bacteria</taxon>
        <taxon>Pseudomonadati</taxon>
        <taxon>Pseudomonadota</taxon>
        <taxon>Alphaproteobacteria</taxon>
        <taxon>Sphingomonadales</taxon>
        <taxon>Sphingomonadaceae</taxon>
        <taxon>Novosphingobium</taxon>
    </lineage>
</organism>
<evidence type="ECO:0000256" key="2">
    <source>
        <dbReference type="ARBA" id="ARBA00022617"/>
    </source>
</evidence>
<comment type="similarity">
    <text evidence="1 8">Belongs to the cytochrome P450 family.</text>
</comment>
<dbReference type="RefSeq" id="WP_221226098.1">
    <property type="nucleotide sequence ID" value="NZ_JACIDY010000005.1"/>
</dbReference>
<evidence type="ECO:0000256" key="8">
    <source>
        <dbReference type="RuleBase" id="RU000461"/>
    </source>
</evidence>
<evidence type="ECO:0008006" key="11">
    <source>
        <dbReference type="Google" id="ProtNLM"/>
    </source>
</evidence>
<protein>
    <recommendedName>
        <fullName evidence="11">Cytochrome P450</fullName>
    </recommendedName>
</protein>
<dbReference type="GO" id="GO:0004497">
    <property type="term" value="F:monooxygenase activity"/>
    <property type="evidence" value="ECO:0007669"/>
    <property type="project" value="UniProtKB-KW"/>
</dbReference>
<dbReference type="EMBL" id="JACIDY010000005">
    <property type="protein sequence ID" value="MBB3940608.1"/>
    <property type="molecule type" value="Genomic_DNA"/>
</dbReference>
<keyword evidence="6 8" id="KW-0503">Monooxygenase</keyword>
<dbReference type="InterPro" id="IPR017972">
    <property type="entry name" value="Cyt_P450_CS"/>
</dbReference>
<dbReference type="Proteomes" id="UP000561459">
    <property type="component" value="Unassembled WGS sequence"/>
</dbReference>
<dbReference type="GO" id="GO:0020037">
    <property type="term" value="F:heme binding"/>
    <property type="evidence" value="ECO:0007669"/>
    <property type="project" value="InterPro"/>
</dbReference>
<reference evidence="9 10" key="1">
    <citation type="submission" date="2020-08" db="EMBL/GenBank/DDBJ databases">
        <title>Genomic Encyclopedia of Type Strains, Phase IV (KMG-IV): sequencing the most valuable type-strain genomes for metagenomic binning, comparative biology and taxonomic classification.</title>
        <authorList>
            <person name="Goeker M."/>
        </authorList>
    </citation>
    <scope>NUCLEOTIDE SEQUENCE [LARGE SCALE GENOMIC DNA]</scope>
    <source>
        <strain evidence="9 10">DSM 27568</strain>
    </source>
</reference>
<dbReference type="InterPro" id="IPR036396">
    <property type="entry name" value="Cyt_P450_sf"/>
</dbReference>
<evidence type="ECO:0000256" key="3">
    <source>
        <dbReference type="ARBA" id="ARBA00022723"/>
    </source>
</evidence>
<proteinExistence type="inferred from homology"/>
<name>A0A7W6FYT4_9SPHN</name>
<dbReference type="InterPro" id="IPR001128">
    <property type="entry name" value="Cyt_P450"/>
</dbReference>
<dbReference type="PANTHER" id="PTHR46696:SF6">
    <property type="entry name" value="P450, PUTATIVE (EUROFUNG)-RELATED"/>
    <property type="match status" value="1"/>
</dbReference>
<evidence type="ECO:0000313" key="10">
    <source>
        <dbReference type="Proteomes" id="UP000561459"/>
    </source>
</evidence>
<dbReference type="FunFam" id="1.10.630.10:FF:000018">
    <property type="entry name" value="Cytochrome P450 monooxygenase"/>
    <property type="match status" value="1"/>
</dbReference>
<evidence type="ECO:0000313" key="9">
    <source>
        <dbReference type="EMBL" id="MBB3940608.1"/>
    </source>
</evidence>
<dbReference type="Gene3D" id="1.10.630.10">
    <property type="entry name" value="Cytochrome P450"/>
    <property type="match status" value="1"/>
</dbReference>
<comment type="function">
    <text evidence="7">Cytochromes P450 are a group of heme-thiolate monooxygenases. They oxidize a variety of structurally unrelated compounds, including steroids, fatty acids, and xenobiotics.</text>
</comment>
<keyword evidence="3 8" id="KW-0479">Metal-binding</keyword>
<keyword evidence="4 8" id="KW-0560">Oxidoreductase</keyword>
<evidence type="ECO:0000256" key="1">
    <source>
        <dbReference type="ARBA" id="ARBA00010617"/>
    </source>
</evidence>
<dbReference type="AlphaFoldDB" id="A0A7W6FYT4"/>